<reference evidence="1 2" key="1">
    <citation type="journal article" date="2013" name="Mar. Genomics">
        <title>Expression of sulfatases in Rhodopirellula baltica and the diversity of sulfatases in the genus Rhodopirellula.</title>
        <authorList>
            <person name="Wegner C.E."/>
            <person name="Richter-Heitmann T."/>
            <person name="Klindworth A."/>
            <person name="Klockow C."/>
            <person name="Richter M."/>
            <person name="Achstetter T."/>
            <person name="Glockner F.O."/>
            <person name="Harder J."/>
        </authorList>
    </citation>
    <scope>NUCLEOTIDE SEQUENCE [LARGE SCALE GENOMIC DNA]</scope>
    <source>
        <strain evidence="1 2">SM1</strain>
    </source>
</reference>
<keyword evidence="2" id="KW-1185">Reference proteome</keyword>
<protein>
    <submittedName>
        <fullName evidence="1">Tetratricopeptide repeat-containing protein</fullName>
    </submittedName>
</protein>
<feature type="non-terminal residue" evidence="1">
    <location>
        <position position="133"/>
    </location>
</feature>
<evidence type="ECO:0000313" key="1">
    <source>
        <dbReference type="EMBL" id="EMI18911.1"/>
    </source>
</evidence>
<dbReference type="InterPro" id="IPR036280">
    <property type="entry name" value="Multihaem_cyt_sf"/>
</dbReference>
<dbReference type="AlphaFoldDB" id="M5RIA0"/>
<dbReference type="EMBL" id="ANOG01000597">
    <property type="protein sequence ID" value="EMI18911.1"/>
    <property type="molecule type" value="Genomic_DNA"/>
</dbReference>
<dbReference type="Proteomes" id="UP000011991">
    <property type="component" value="Unassembled WGS sequence"/>
</dbReference>
<dbReference type="SUPFAM" id="SSF48695">
    <property type="entry name" value="Multiheme cytochromes"/>
    <property type="match status" value="1"/>
</dbReference>
<proteinExistence type="predicted"/>
<accession>M5RIA0</accession>
<organism evidence="1 2">
    <name type="scientific">Rhodopirellula maiorica SM1</name>
    <dbReference type="NCBI Taxonomy" id="1265738"/>
    <lineage>
        <taxon>Bacteria</taxon>
        <taxon>Pseudomonadati</taxon>
        <taxon>Planctomycetota</taxon>
        <taxon>Planctomycetia</taxon>
        <taxon>Pirellulales</taxon>
        <taxon>Pirellulaceae</taxon>
        <taxon>Novipirellula</taxon>
    </lineage>
</organism>
<gene>
    <name evidence="1" type="ORF">RMSM_04173</name>
</gene>
<dbReference type="Gene3D" id="1.10.1130.10">
    <property type="entry name" value="Flavocytochrome C3, Chain A"/>
    <property type="match status" value="1"/>
</dbReference>
<sequence length="133" mass="15044">MILLLGGGVFADYWSAKPAGIEAQYVGRTACIDCHRDQAEAFKGSHHDLAMDVATEETVLGDFNDVTFEHDGLVNRMYRDGERFMVYTEGPSGEMEDFPVKYVFGVTPLQQYMVEFDRSDDMSEDELSRLQVL</sequence>
<evidence type="ECO:0000313" key="2">
    <source>
        <dbReference type="Proteomes" id="UP000011991"/>
    </source>
</evidence>
<comment type="caution">
    <text evidence="1">The sequence shown here is derived from an EMBL/GenBank/DDBJ whole genome shotgun (WGS) entry which is preliminary data.</text>
</comment>
<name>M5RIA0_9BACT</name>